<dbReference type="PANTHER" id="PTHR44119">
    <property type="entry name" value="MAGNESIUM-CHELATASE SUBUNIT CHLH, CHLOROPLASTIC"/>
    <property type="match status" value="1"/>
</dbReference>
<organism evidence="2 3">
    <name type="scientific">Dialister hominis</name>
    <dbReference type="NCBI Taxonomy" id="2582419"/>
    <lineage>
        <taxon>Bacteria</taxon>
        <taxon>Bacillati</taxon>
        <taxon>Bacillota</taxon>
        <taxon>Negativicutes</taxon>
        <taxon>Veillonellales</taxon>
        <taxon>Veillonellaceae</taxon>
        <taxon>Dialister</taxon>
    </lineage>
</organism>
<dbReference type="Pfam" id="PF02514">
    <property type="entry name" value="CobN-Mg_chel"/>
    <property type="match status" value="1"/>
</dbReference>
<gene>
    <name evidence="2" type="ORF">Dia5BBH33_07430</name>
</gene>
<dbReference type="InterPro" id="IPR003672">
    <property type="entry name" value="CobN/Mg_chltase"/>
</dbReference>
<protein>
    <submittedName>
        <fullName evidence="2">Cobaltochelatase subunit CobN</fullName>
    </submittedName>
</protein>
<evidence type="ECO:0000313" key="3">
    <source>
        <dbReference type="Proteomes" id="UP000320585"/>
    </source>
</evidence>
<accession>A0A8E3ZI91</accession>
<dbReference type="EMBL" id="AP019697">
    <property type="protein sequence ID" value="BBK24808.1"/>
    <property type="molecule type" value="Genomic_DNA"/>
</dbReference>
<dbReference type="CDD" id="cd10150">
    <property type="entry name" value="CobN_like"/>
    <property type="match status" value="1"/>
</dbReference>
<sequence>MESAEDYLKIRVKPQQVIIGLLFYRDEWIGGDLKYQDDFMAAAEKQGCAVIPVFANSQMGSSKNEKSLSKAIRKFFMKDGKPIIDVLVTTMKFSLTGTGKTDIGTLKELNVPIIDAYTLLTPEEDWKADPEGMNAVEVSISAALPELDGVIHGVPVAGRIKENGLLEYRPIHERIARIVSKAYKWGHLHRMKNSYKKIALIFHNFPAGNANIGSASGLDTMESAVLLLQKMQSEGYRIQQIPDSGADLLKSVNSHVTNDIAMMTDKQYEESMKLSGENYQDFFSELPVAVQQDMEHTWGKAPGDVMLDDDGNFLIPGFENGNVFITVQPSRQYGMDAVKLYHDPKIPPTHQYLAFYHWLRDVWKADAVIHLGTHGNLEWLSGKSVGLDDESYPDIALNDLPNIYPYLMTITGEGIIAKRRSSACLIGHLPAPIAEAGAYDELAELEKTLDEYAQLKRGTSDISGIEADIRKLSVAAKLDEEVHYDESEPFEDYAAHLHAYIEELKDSEVHVGLHILGKAPEGKLLLDCVLQILRLSNGDIPSVFELWAKKYNLTLDDIQTHPDEIYEPLHMTKSQLMEKIREETRKVISFAIESMQQEDCIEQIMNLPEAQGSDAWKQESNKLLDFVIHELIPSIHRTSDEMTNTISALSGQYINPGPSGSPNTGGAGLLPSGRNFYGADPRTLPSPAGWNLGVKLGDRTIAKYIAEKGHYPENIGMVLWSGPNMRTFGQDIAEFLYLLGIKPVWQKGSLKVTGLEVIPLNELKRPRIDVTARISGLFRDTLPQISKLLDQAVMMAAEQDEGNEENFVRKHICSDAEVLKAKGKEETEAWRTASYRIFGNAPGTYGAGVNVILDTREWENTKDLADVYVRWGGHAFGKGADGCFEPELFKKQLARIDLTVKNEENPDSNIMSSDDYNAFHGGMIAAVKSLSGNSPESYVGDSTNRGNVKIRTVNEEVKRIFRSESMNPKYIKGLMEHGYKGASDLANRMAISFQWDATSDVIDDWMYDQYAEKYALDPEMKKWMEKVNPWALKNIAETLLEAEKRKMWNAKDSMKKELEKLYLSIEGTLEEDDDDDDED</sequence>
<dbReference type="Proteomes" id="UP000320585">
    <property type="component" value="Chromosome"/>
</dbReference>
<dbReference type="GO" id="GO:0051116">
    <property type="term" value="F:cobaltochelatase activity"/>
    <property type="evidence" value="ECO:0007669"/>
    <property type="project" value="InterPro"/>
</dbReference>
<dbReference type="AlphaFoldDB" id="A0A8E3ZI91"/>
<dbReference type="GO" id="GO:0009236">
    <property type="term" value="P:cobalamin biosynthetic process"/>
    <property type="evidence" value="ECO:0007669"/>
    <property type="project" value="InterPro"/>
</dbReference>
<reference evidence="3" key="1">
    <citation type="submission" date="2019-05" db="EMBL/GenBank/DDBJ databases">
        <title>Complete genome sequencing of Dialister sp. strain 5BBH33.</title>
        <authorList>
            <person name="Sakamoto M."/>
            <person name="Murakami T."/>
            <person name="Mori H."/>
        </authorList>
    </citation>
    <scope>NUCLEOTIDE SEQUENCE [LARGE SCALE GENOMIC DNA]</scope>
    <source>
        <strain evidence="3">5BBH33</strain>
    </source>
</reference>
<name>A0A8E3ZI91_9FIRM</name>
<keyword evidence="3" id="KW-1185">Reference proteome</keyword>
<evidence type="ECO:0000313" key="2">
    <source>
        <dbReference type="EMBL" id="BBK24808.1"/>
    </source>
</evidence>
<dbReference type="InterPro" id="IPR011953">
    <property type="entry name" value="Cobalto_CobN"/>
</dbReference>
<dbReference type="NCBIfam" id="TIGR02257">
    <property type="entry name" value="cobalto_cobN"/>
    <property type="match status" value="1"/>
</dbReference>
<proteinExistence type="predicted"/>
<dbReference type="KEGG" id="dho:Dia5BBH33_07430"/>
<evidence type="ECO:0000259" key="1">
    <source>
        <dbReference type="Pfam" id="PF02514"/>
    </source>
</evidence>
<feature type="domain" description="CobN/magnesium chelatase" evidence="1">
    <location>
        <begin position="3"/>
        <end position="1054"/>
    </location>
</feature>
<dbReference type="PANTHER" id="PTHR44119:SF4">
    <property type="entry name" value="AEROBIC COBALTOCHELATASE SUBUNIT COBN"/>
    <property type="match status" value="1"/>
</dbReference>